<dbReference type="EMBL" id="BPLR01010380">
    <property type="protein sequence ID" value="GIY38940.1"/>
    <property type="molecule type" value="Genomic_DNA"/>
</dbReference>
<evidence type="ECO:0000313" key="2">
    <source>
        <dbReference type="Proteomes" id="UP001054945"/>
    </source>
</evidence>
<protein>
    <submittedName>
        <fullName evidence="1">Uncharacterized protein</fullName>
    </submittedName>
</protein>
<accession>A0AAV4SY00</accession>
<dbReference type="AlphaFoldDB" id="A0AAV4SY00"/>
<comment type="caution">
    <text evidence="1">The sequence shown here is derived from an EMBL/GenBank/DDBJ whole genome shotgun (WGS) entry which is preliminary data.</text>
</comment>
<reference evidence="1 2" key="1">
    <citation type="submission" date="2021-06" db="EMBL/GenBank/DDBJ databases">
        <title>Caerostris extrusa draft genome.</title>
        <authorList>
            <person name="Kono N."/>
            <person name="Arakawa K."/>
        </authorList>
    </citation>
    <scope>NUCLEOTIDE SEQUENCE [LARGE SCALE GENOMIC DNA]</scope>
</reference>
<organism evidence="1 2">
    <name type="scientific">Caerostris extrusa</name>
    <name type="common">Bark spider</name>
    <name type="synonym">Caerostris bankana</name>
    <dbReference type="NCBI Taxonomy" id="172846"/>
    <lineage>
        <taxon>Eukaryota</taxon>
        <taxon>Metazoa</taxon>
        <taxon>Ecdysozoa</taxon>
        <taxon>Arthropoda</taxon>
        <taxon>Chelicerata</taxon>
        <taxon>Arachnida</taxon>
        <taxon>Araneae</taxon>
        <taxon>Araneomorphae</taxon>
        <taxon>Entelegynae</taxon>
        <taxon>Araneoidea</taxon>
        <taxon>Araneidae</taxon>
        <taxon>Caerostris</taxon>
    </lineage>
</organism>
<dbReference type="Proteomes" id="UP001054945">
    <property type="component" value="Unassembled WGS sequence"/>
</dbReference>
<gene>
    <name evidence="1" type="ORF">CEXT_807451</name>
</gene>
<keyword evidence="2" id="KW-1185">Reference proteome</keyword>
<proteinExistence type="predicted"/>
<name>A0AAV4SY00_CAEEX</name>
<sequence length="102" mass="11955">MLKESSSVMNIWPFEICNDPTYINFEWDYSKQMHINFDACSTQILPQLRCGRLDYNECSEEGRITFNAMMNPNYNHCNDEGRTASNGMRKANCWNLTKKKSL</sequence>
<evidence type="ECO:0000313" key="1">
    <source>
        <dbReference type="EMBL" id="GIY38940.1"/>
    </source>
</evidence>